<dbReference type="Pfam" id="PF19273">
    <property type="entry name" value="Exportin-5"/>
    <property type="match status" value="1"/>
</dbReference>
<feature type="domain" description="Importin N-terminal" evidence="2">
    <location>
        <begin position="32"/>
        <end position="99"/>
    </location>
</feature>
<reference evidence="3" key="1">
    <citation type="submission" date="2025-08" db="UniProtKB">
        <authorList>
            <consortium name="Ensembl"/>
        </authorList>
    </citation>
    <scope>IDENTIFICATION</scope>
</reference>
<dbReference type="InterPro" id="IPR016024">
    <property type="entry name" value="ARM-type_fold"/>
</dbReference>
<dbReference type="GO" id="GO:0042565">
    <property type="term" value="C:RNA nuclear export complex"/>
    <property type="evidence" value="ECO:0007669"/>
    <property type="project" value="TreeGrafter"/>
</dbReference>
<name>A0A8C5C3T8_GADMO</name>
<evidence type="ECO:0000313" key="3">
    <source>
        <dbReference type="Ensembl" id="ENSGMOP00000056939.1"/>
    </source>
</evidence>
<dbReference type="GO" id="GO:0005634">
    <property type="term" value="C:nucleus"/>
    <property type="evidence" value="ECO:0007669"/>
    <property type="project" value="TreeGrafter"/>
</dbReference>
<dbReference type="GO" id="GO:0003723">
    <property type="term" value="F:RNA binding"/>
    <property type="evidence" value="ECO:0007669"/>
    <property type="project" value="TreeGrafter"/>
</dbReference>
<keyword evidence="4" id="KW-1185">Reference proteome</keyword>
<reference evidence="3" key="2">
    <citation type="submission" date="2025-09" db="UniProtKB">
        <authorList>
            <consortium name="Ensembl"/>
        </authorList>
    </citation>
    <scope>IDENTIFICATION</scope>
</reference>
<comment type="similarity">
    <text evidence="1">Belongs to the exportin family.</text>
</comment>
<proteinExistence type="inferred from homology"/>
<dbReference type="GO" id="GO:0006405">
    <property type="term" value="P:RNA export from nucleus"/>
    <property type="evidence" value="ECO:0007669"/>
    <property type="project" value="TreeGrafter"/>
</dbReference>
<accession>A0A8C5C3T8</accession>
<dbReference type="InterPro" id="IPR013598">
    <property type="entry name" value="Exportin-1/Importin-b-like"/>
</dbReference>
<dbReference type="Pfam" id="PF03810">
    <property type="entry name" value="IBN_N"/>
    <property type="match status" value="1"/>
</dbReference>
<dbReference type="AlphaFoldDB" id="A0A8C5C3T8"/>
<protein>
    <recommendedName>
        <fullName evidence="2">Importin N-terminal domain-containing protein</fullName>
    </recommendedName>
</protein>
<dbReference type="PANTHER" id="PTHR11223:SF3">
    <property type="entry name" value="EXPORTIN-5"/>
    <property type="match status" value="1"/>
</dbReference>
<dbReference type="GO" id="GO:0005737">
    <property type="term" value="C:cytoplasm"/>
    <property type="evidence" value="ECO:0007669"/>
    <property type="project" value="TreeGrafter"/>
</dbReference>
<dbReference type="GO" id="GO:0005049">
    <property type="term" value="F:nuclear export signal receptor activity"/>
    <property type="evidence" value="ECO:0007669"/>
    <property type="project" value="InterPro"/>
</dbReference>
<evidence type="ECO:0000313" key="4">
    <source>
        <dbReference type="Proteomes" id="UP000694546"/>
    </source>
</evidence>
<dbReference type="InterPro" id="IPR011989">
    <property type="entry name" value="ARM-like"/>
</dbReference>
<dbReference type="GeneTree" id="ENSGT00940000153408"/>
<dbReference type="Gene3D" id="1.25.10.10">
    <property type="entry name" value="Leucine-rich Repeat Variant"/>
    <property type="match status" value="2"/>
</dbReference>
<dbReference type="InterPro" id="IPR045065">
    <property type="entry name" value="XPO1/5"/>
</dbReference>
<evidence type="ECO:0000256" key="1">
    <source>
        <dbReference type="ARBA" id="ARBA00009466"/>
    </source>
</evidence>
<dbReference type="Proteomes" id="UP000694546">
    <property type="component" value="Chromosome 15"/>
</dbReference>
<dbReference type="GO" id="GO:0006611">
    <property type="term" value="P:protein export from nucleus"/>
    <property type="evidence" value="ECO:0007669"/>
    <property type="project" value="InterPro"/>
</dbReference>
<organism evidence="3 4">
    <name type="scientific">Gadus morhua</name>
    <name type="common">Atlantic cod</name>
    <dbReference type="NCBI Taxonomy" id="8049"/>
    <lineage>
        <taxon>Eukaryota</taxon>
        <taxon>Metazoa</taxon>
        <taxon>Chordata</taxon>
        <taxon>Craniata</taxon>
        <taxon>Vertebrata</taxon>
        <taxon>Euteleostomi</taxon>
        <taxon>Actinopterygii</taxon>
        <taxon>Neopterygii</taxon>
        <taxon>Teleostei</taxon>
        <taxon>Neoteleostei</taxon>
        <taxon>Acanthomorphata</taxon>
        <taxon>Zeiogadaria</taxon>
        <taxon>Gadariae</taxon>
        <taxon>Gadiformes</taxon>
        <taxon>Gadoidei</taxon>
        <taxon>Gadidae</taxon>
        <taxon>Gadus</taxon>
    </lineage>
</organism>
<dbReference type="Pfam" id="PF08389">
    <property type="entry name" value="Xpo1"/>
    <property type="match status" value="1"/>
</dbReference>
<dbReference type="Ensembl" id="ENSGMOT00000036355.1">
    <property type="protein sequence ID" value="ENSGMOP00000056939.1"/>
    <property type="gene ID" value="ENSGMOG00000012528.2"/>
</dbReference>
<dbReference type="PANTHER" id="PTHR11223">
    <property type="entry name" value="EXPORTIN 1/5"/>
    <property type="match status" value="1"/>
</dbReference>
<dbReference type="InterPro" id="IPR001494">
    <property type="entry name" value="Importin-beta_N"/>
</dbReference>
<dbReference type="InterPro" id="IPR045478">
    <property type="entry name" value="Exportin-5_C"/>
</dbReference>
<evidence type="ECO:0000259" key="2">
    <source>
        <dbReference type="SMART" id="SM00913"/>
    </source>
</evidence>
<dbReference type="GO" id="GO:0031267">
    <property type="term" value="F:small GTPase binding"/>
    <property type="evidence" value="ECO:0007669"/>
    <property type="project" value="InterPro"/>
</dbReference>
<sequence>MSDQVATMCDQLIKAVNVMMDPGTNQIYRLEALKFCEEFKESCTFCVPCGLQLAEKTQTSVVRHFGLQILEHVIKFRWNDMPQPEKVQLKNCAMQLLSTGTLSILEEESHIKDVLSRITVEMIKREWPQHWPDMLKEMEALTSLGESQTELVMLILLRLAEDVITFQTLPTQRRRDIQQTLTQNMDNIFSFILAILQINVDDYRKLVSGTAAKAHCRVAVTTLNTLAGYIDWIALAHITNDNCRLLEMLCLLLSEGELQLEAVECLLIAISRKGKLEDRKPLMLLFDDLAINYILSAFLKSSTQIMWGTLFRHEILSKVPVVTGYPSRNDSPSCEYSRMDFDSDEEFGSFFNLFRSQQGEVVRSACRLVPMEALGDAAEWLGYQLSSPIITGITNGTCPPPLSSLKCVLRPKLPIDQGIELLQAVLSYETKDPLILSCVLTNISALFPFVTHRPNILPQVLTKVSSANHSPGIQAVKNVRRHACSSIIKMCRDYSPFILPCFDMLYDYVKKLFADEALLMQMEKCALMEALVLIGNQFKDYAKQKAFLEELMAPVVARWTSSETSHVLSDAAVFLSYVGADQVSEQTKDTDVYGNNRVQLSYCLQAMLAVVKRSRWPADLGEATAGGFLVGSTPSGAPLFSNPCSSLVLAMLPNVLTLIRTQNNLFAPENLARMLLCVLLLQYIVYLFAGLPHPLIDIYDTPVYKGNLERMQGFFCTLYDNCYHILGNAGHSLTRDFYTIDGLAEKLVGSAFVSLDHVPDHRFRPIIHILTFQWHDFGFLPLVLSCPQEYYESLLCPLVGPLFTYMLQRLNVKWQIINQRSSSNGDEEEEEAVSEESQVTQEMLEEQLVRLVTREVLDLLSKYISFYFTTKVLRRLRQPTREVETCLDHVICVPMSTWSLLTSFPLALKDIYMNLLTISFVALSWKDTNICHRTASMICWNLLRQVVVGGNLLPDAATWFLISTLKGLQLHGQHEVCCATLTLLAMLIYENLRPRYAELRAVMSQIPDINMEALDQYDHRLLDPKAQKFGDKKRKDQFKKLIAGTIGKALCEQFRKEVHIRNLPSLFKKPKPERDLLATEALGLEALFSPQRASV</sequence>
<dbReference type="SMART" id="SM00913">
    <property type="entry name" value="IBN_N"/>
    <property type="match status" value="1"/>
</dbReference>
<dbReference type="SUPFAM" id="SSF48371">
    <property type="entry name" value="ARM repeat"/>
    <property type="match status" value="1"/>
</dbReference>
<gene>
    <name evidence="3" type="primary">xpo5</name>
</gene>